<evidence type="ECO:0000256" key="1">
    <source>
        <dbReference type="SAM" id="MobiDB-lite"/>
    </source>
</evidence>
<keyword evidence="3" id="KW-1185">Reference proteome</keyword>
<gene>
    <name evidence="2" type="ORF">CMMCAS07_01160</name>
</gene>
<reference evidence="2 3" key="1">
    <citation type="submission" date="2016-08" db="EMBL/GenBank/DDBJ databases">
        <title>Genome sequence of Clavibacter michiganensis subsp. michiganensis strain CASJ007.</title>
        <authorList>
            <person name="Thapa S.P."/>
            <person name="Coaker G."/>
        </authorList>
    </citation>
    <scope>NUCLEOTIDE SEQUENCE [LARGE SCALE GENOMIC DNA]</scope>
    <source>
        <strain evidence="2">CASJ007</strain>
    </source>
</reference>
<comment type="caution">
    <text evidence="2">The sequence shown here is derived from an EMBL/GenBank/DDBJ whole genome shotgun (WGS) entry which is preliminary data.</text>
</comment>
<dbReference type="AlphaFoldDB" id="A0A251XJC3"/>
<feature type="region of interest" description="Disordered" evidence="1">
    <location>
        <begin position="175"/>
        <end position="214"/>
    </location>
</feature>
<organism evidence="2 3">
    <name type="scientific">Clavibacter michiganensis subsp. michiganensis</name>
    <dbReference type="NCBI Taxonomy" id="33013"/>
    <lineage>
        <taxon>Bacteria</taxon>
        <taxon>Bacillati</taxon>
        <taxon>Actinomycetota</taxon>
        <taxon>Actinomycetes</taxon>
        <taxon>Micrococcales</taxon>
        <taxon>Microbacteriaceae</taxon>
        <taxon>Clavibacter</taxon>
    </lineage>
</organism>
<dbReference type="EMBL" id="MDHH01000001">
    <property type="protein sequence ID" value="OUE03527.1"/>
    <property type="molecule type" value="Genomic_DNA"/>
</dbReference>
<feature type="region of interest" description="Disordered" evidence="1">
    <location>
        <begin position="124"/>
        <end position="158"/>
    </location>
</feature>
<proteinExistence type="predicted"/>
<name>A0A251XJC3_CLAMM</name>
<sequence length="214" mass="21196">MPLTRPVVTTEKLLTPGARRTDAVAVASCPPAVTRTWLCPSGTPVAVARQVVEDGSVTAAGTLAMVTCTSAPAGRVPVTAIAPSVEKAGVSTVGAGAGAPDGTGLGVGGGVPVAAEAATVPPAVSAASSRSTEAVRTIRCRDRRTPPAPPPVDGRSSFLANRCTVRPFRRVHPGVSTARTDRDGSGTGTCAPSARHRCAGCAPSVPDTGSGDPS</sequence>
<evidence type="ECO:0000313" key="3">
    <source>
        <dbReference type="Proteomes" id="UP000195062"/>
    </source>
</evidence>
<accession>A0A251XJC3</accession>
<evidence type="ECO:0000313" key="2">
    <source>
        <dbReference type="EMBL" id="OUE03527.1"/>
    </source>
</evidence>
<protein>
    <submittedName>
        <fullName evidence="2">Uncharacterized protein</fullName>
    </submittedName>
</protein>
<dbReference type="Proteomes" id="UP000195062">
    <property type="component" value="Unassembled WGS sequence"/>
</dbReference>